<protein>
    <submittedName>
        <fullName evidence="2">Uncharacterized protein</fullName>
    </submittedName>
</protein>
<dbReference type="EMBL" id="JAQOWY010000112">
    <property type="protein sequence ID" value="KAK1850735.1"/>
    <property type="molecule type" value="Genomic_DNA"/>
</dbReference>
<dbReference type="AlphaFoldDB" id="A0AAD9AQB4"/>
<accession>A0AAD9AQB4</accession>
<gene>
    <name evidence="2" type="ORF">CCHR01_06636</name>
</gene>
<sequence length="193" mass="20898">MEGAPLLARVRGAVWPMATVAQELTRKPPPARVPIRAVTLDLTRSRPPSIPPPRGGLQQRRRVRCPSSLARLDWPLRTPGPAIVIVSPPAKHQPHPPQPPLTTSNPTNLRTARNKRNYQLGKGRKVHLRTASPTTPPQPKIPPICTGGDNTSCDTDDDDDEAIPPQSTSNPEHNPSSPNSTATRPDVSGTLRP</sequence>
<evidence type="ECO:0000313" key="3">
    <source>
        <dbReference type="Proteomes" id="UP001243330"/>
    </source>
</evidence>
<evidence type="ECO:0000313" key="2">
    <source>
        <dbReference type="EMBL" id="KAK1850735.1"/>
    </source>
</evidence>
<organism evidence="2 3">
    <name type="scientific">Colletotrichum chrysophilum</name>
    <dbReference type="NCBI Taxonomy" id="1836956"/>
    <lineage>
        <taxon>Eukaryota</taxon>
        <taxon>Fungi</taxon>
        <taxon>Dikarya</taxon>
        <taxon>Ascomycota</taxon>
        <taxon>Pezizomycotina</taxon>
        <taxon>Sordariomycetes</taxon>
        <taxon>Hypocreomycetidae</taxon>
        <taxon>Glomerellales</taxon>
        <taxon>Glomerellaceae</taxon>
        <taxon>Colletotrichum</taxon>
        <taxon>Colletotrichum gloeosporioides species complex</taxon>
    </lineage>
</organism>
<reference evidence="2" key="1">
    <citation type="submission" date="2023-01" db="EMBL/GenBank/DDBJ databases">
        <title>Colletotrichum chrysophilum M932 genome sequence.</title>
        <authorList>
            <person name="Baroncelli R."/>
        </authorList>
    </citation>
    <scope>NUCLEOTIDE SEQUENCE</scope>
    <source>
        <strain evidence="2">M932</strain>
    </source>
</reference>
<proteinExistence type="predicted"/>
<name>A0AAD9AQB4_9PEZI</name>
<feature type="region of interest" description="Disordered" evidence="1">
    <location>
        <begin position="83"/>
        <end position="193"/>
    </location>
</feature>
<feature type="compositionally biased region" description="Low complexity" evidence="1">
    <location>
        <begin position="167"/>
        <end position="180"/>
    </location>
</feature>
<feature type="compositionally biased region" description="Low complexity" evidence="1">
    <location>
        <begin position="143"/>
        <end position="153"/>
    </location>
</feature>
<feature type="region of interest" description="Disordered" evidence="1">
    <location>
        <begin position="43"/>
        <end position="62"/>
    </location>
</feature>
<dbReference type="Proteomes" id="UP001243330">
    <property type="component" value="Unassembled WGS sequence"/>
</dbReference>
<evidence type="ECO:0000256" key="1">
    <source>
        <dbReference type="SAM" id="MobiDB-lite"/>
    </source>
</evidence>
<comment type="caution">
    <text evidence="2">The sequence shown here is derived from an EMBL/GenBank/DDBJ whole genome shotgun (WGS) entry which is preliminary data.</text>
</comment>
<feature type="compositionally biased region" description="Basic residues" evidence="1">
    <location>
        <begin position="112"/>
        <end position="128"/>
    </location>
</feature>
<keyword evidence="3" id="KW-1185">Reference proteome</keyword>